<sequence>MKFSVLLALAAPSKVFSFMTSAKSMRPTNLHSQTKSTMNYIDGIQSISSTYDIFLLDMWGVMHNGSKPYEGVIETVQKLKEEGKKMIILSNSSKRVGNAHKMLKKLGFDENDFEQIITSGEISYRMLCGDETLQCSSWSTLTSLIREGKKKVFVFGSGDGDEDYVESSGWTLAPMEEADLIIARGTFTINNGDGNPVSKKDDEDGYFQVLNSVLEKAAERKVPMLVTNPDKVRPDEGLPPMPGAIGDTYEEKLGSGSQQFVKRIGKPFPEVYELALLGCEDPKRAVMIGDALETDVTGGTSFKTSTAWIVNDGIHSPFVQELGDGCFKTGTSKVIENFNDEKGHKEDSRLSPTYISKHFRWII</sequence>
<protein>
    <submittedName>
        <fullName evidence="2">Uncharacterized protein</fullName>
    </submittedName>
</protein>
<dbReference type="AlphaFoldDB" id="A0AAD3H1Q7"/>
<evidence type="ECO:0000256" key="1">
    <source>
        <dbReference type="SAM" id="SignalP"/>
    </source>
</evidence>
<evidence type="ECO:0000313" key="2">
    <source>
        <dbReference type="EMBL" id="GFH47357.1"/>
    </source>
</evidence>
<dbReference type="EMBL" id="BLLK01000023">
    <property type="protein sequence ID" value="GFH47357.1"/>
    <property type="molecule type" value="Genomic_DNA"/>
</dbReference>
<accession>A0AAD3H1Q7</accession>
<dbReference type="Pfam" id="PF13242">
    <property type="entry name" value="Hydrolase_like"/>
    <property type="match status" value="1"/>
</dbReference>
<feature type="chain" id="PRO_5042194741" evidence="1">
    <location>
        <begin position="18"/>
        <end position="363"/>
    </location>
</feature>
<dbReference type="GO" id="GO:0009507">
    <property type="term" value="C:chloroplast"/>
    <property type="evidence" value="ECO:0007669"/>
    <property type="project" value="TreeGrafter"/>
</dbReference>
<dbReference type="Gene3D" id="3.40.50.1000">
    <property type="entry name" value="HAD superfamily/HAD-like"/>
    <property type="match status" value="2"/>
</dbReference>
<dbReference type="PANTHER" id="PTHR19288">
    <property type="entry name" value="4-NITROPHENYLPHOSPHATASE-RELATED"/>
    <property type="match status" value="1"/>
</dbReference>
<dbReference type="InterPro" id="IPR036412">
    <property type="entry name" value="HAD-like_sf"/>
</dbReference>
<dbReference type="Proteomes" id="UP001054902">
    <property type="component" value="Unassembled WGS sequence"/>
</dbReference>
<comment type="caution">
    <text evidence="2">The sequence shown here is derived from an EMBL/GenBank/DDBJ whole genome shotgun (WGS) entry which is preliminary data.</text>
</comment>
<reference evidence="2 3" key="1">
    <citation type="journal article" date="2021" name="Sci. Rep.">
        <title>The genome of the diatom Chaetoceros tenuissimus carries an ancient integrated fragment of an extant virus.</title>
        <authorList>
            <person name="Hongo Y."/>
            <person name="Kimura K."/>
            <person name="Takaki Y."/>
            <person name="Yoshida Y."/>
            <person name="Baba S."/>
            <person name="Kobayashi G."/>
            <person name="Nagasaki K."/>
            <person name="Hano T."/>
            <person name="Tomaru Y."/>
        </authorList>
    </citation>
    <scope>NUCLEOTIDE SEQUENCE [LARGE SCALE GENOMIC DNA]</scope>
    <source>
        <strain evidence="2 3">NIES-3715</strain>
    </source>
</reference>
<name>A0AAD3H1Q7_9STRA</name>
<keyword evidence="3" id="KW-1185">Reference proteome</keyword>
<dbReference type="GO" id="GO:0016791">
    <property type="term" value="F:phosphatase activity"/>
    <property type="evidence" value="ECO:0007669"/>
    <property type="project" value="TreeGrafter"/>
</dbReference>
<feature type="signal peptide" evidence="1">
    <location>
        <begin position="1"/>
        <end position="17"/>
    </location>
</feature>
<evidence type="ECO:0000313" key="3">
    <source>
        <dbReference type="Proteomes" id="UP001054902"/>
    </source>
</evidence>
<dbReference type="InterPro" id="IPR023214">
    <property type="entry name" value="HAD_sf"/>
</dbReference>
<keyword evidence="1" id="KW-0732">Signal</keyword>
<dbReference type="PANTHER" id="PTHR19288:SF90">
    <property type="entry name" value="OS08G0542600 PROTEIN"/>
    <property type="match status" value="1"/>
</dbReference>
<dbReference type="SUPFAM" id="SSF56784">
    <property type="entry name" value="HAD-like"/>
    <property type="match status" value="1"/>
</dbReference>
<dbReference type="InterPro" id="IPR006356">
    <property type="entry name" value="HAD-SF_hydro_IIA_hyp3"/>
</dbReference>
<dbReference type="NCBIfam" id="TIGR01459">
    <property type="entry name" value="HAD-SF-IIA-hyp4"/>
    <property type="match status" value="1"/>
</dbReference>
<dbReference type="InterPro" id="IPR006357">
    <property type="entry name" value="HAD-SF_hydro_IIA"/>
</dbReference>
<organism evidence="2 3">
    <name type="scientific">Chaetoceros tenuissimus</name>
    <dbReference type="NCBI Taxonomy" id="426638"/>
    <lineage>
        <taxon>Eukaryota</taxon>
        <taxon>Sar</taxon>
        <taxon>Stramenopiles</taxon>
        <taxon>Ochrophyta</taxon>
        <taxon>Bacillariophyta</taxon>
        <taxon>Coscinodiscophyceae</taxon>
        <taxon>Chaetocerotophycidae</taxon>
        <taxon>Chaetocerotales</taxon>
        <taxon>Chaetocerotaceae</taxon>
        <taxon>Chaetoceros</taxon>
    </lineage>
</organism>
<proteinExistence type="predicted"/>
<dbReference type="Pfam" id="PF13344">
    <property type="entry name" value="Hydrolase_6"/>
    <property type="match status" value="1"/>
</dbReference>
<gene>
    <name evidence="2" type="ORF">CTEN210_03832</name>
</gene>